<protein>
    <submittedName>
        <fullName evidence="3">Uncharacterized protein</fullName>
    </submittedName>
</protein>
<gene>
    <name evidence="3" type="ORF">BU24DRAFT_146589</name>
</gene>
<accession>A0A6A5XWK5</accession>
<dbReference type="Proteomes" id="UP000799778">
    <property type="component" value="Unassembled WGS sequence"/>
</dbReference>
<evidence type="ECO:0000313" key="4">
    <source>
        <dbReference type="Proteomes" id="UP000799778"/>
    </source>
</evidence>
<feature type="transmembrane region" description="Helical" evidence="1">
    <location>
        <begin position="39"/>
        <end position="58"/>
    </location>
</feature>
<feature type="chain" id="PRO_5025365028" evidence="2">
    <location>
        <begin position="19"/>
        <end position="99"/>
    </location>
</feature>
<sequence>MGVWALWLMGLWVWLGWSSWEDGAPNRPIRCDKMRPPRLLLLLLLLLLILILLTNKLLGEREGESWGLFLACVRDPCKNTSAVDLLVQVHVQACQHTSK</sequence>
<name>A0A6A5XWK5_9PLEO</name>
<evidence type="ECO:0000256" key="1">
    <source>
        <dbReference type="SAM" id="Phobius"/>
    </source>
</evidence>
<evidence type="ECO:0000313" key="3">
    <source>
        <dbReference type="EMBL" id="KAF2017237.1"/>
    </source>
</evidence>
<feature type="signal peptide" evidence="2">
    <location>
        <begin position="1"/>
        <end position="18"/>
    </location>
</feature>
<keyword evidence="2" id="KW-0732">Signal</keyword>
<reference evidence="3" key="1">
    <citation type="journal article" date="2020" name="Stud. Mycol.">
        <title>101 Dothideomycetes genomes: a test case for predicting lifestyles and emergence of pathogens.</title>
        <authorList>
            <person name="Haridas S."/>
            <person name="Albert R."/>
            <person name="Binder M."/>
            <person name="Bloem J."/>
            <person name="Labutti K."/>
            <person name="Salamov A."/>
            <person name="Andreopoulos B."/>
            <person name="Baker S."/>
            <person name="Barry K."/>
            <person name="Bills G."/>
            <person name="Bluhm B."/>
            <person name="Cannon C."/>
            <person name="Castanera R."/>
            <person name="Culley D."/>
            <person name="Daum C."/>
            <person name="Ezra D."/>
            <person name="Gonzalez J."/>
            <person name="Henrissat B."/>
            <person name="Kuo A."/>
            <person name="Liang C."/>
            <person name="Lipzen A."/>
            <person name="Lutzoni F."/>
            <person name="Magnuson J."/>
            <person name="Mondo S."/>
            <person name="Nolan M."/>
            <person name="Ohm R."/>
            <person name="Pangilinan J."/>
            <person name="Park H.-J."/>
            <person name="Ramirez L."/>
            <person name="Alfaro M."/>
            <person name="Sun H."/>
            <person name="Tritt A."/>
            <person name="Yoshinaga Y."/>
            <person name="Zwiers L.-H."/>
            <person name="Turgeon B."/>
            <person name="Goodwin S."/>
            <person name="Spatafora J."/>
            <person name="Crous P."/>
            <person name="Grigoriev I."/>
        </authorList>
    </citation>
    <scope>NUCLEOTIDE SEQUENCE</scope>
    <source>
        <strain evidence="3">CBS 175.79</strain>
    </source>
</reference>
<keyword evidence="1" id="KW-1133">Transmembrane helix</keyword>
<organism evidence="3 4">
    <name type="scientific">Aaosphaeria arxii CBS 175.79</name>
    <dbReference type="NCBI Taxonomy" id="1450172"/>
    <lineage>
        <taxon>Eukaryota</taxon>
        <taxon>Fungi</taxon>
        <taxon>Dikarya</taxon>
        <taxon>Ascomycota</taxon>
        <taxon>Pezizomycotina</taxon>
        <taxon>Dothideomycetes</taxon>
        <taxon>Pleosporomycetidae</taxon>
        <taxon>Pleosporales</taxon>
        <taxon>Pleosporales incertae sedis</taxon>
        <taxon>Aaosphaeria</taxon>
    </lineage>
</organism>
<evidence type="ECO:0000256" key="2">
    <source>
        <dbReference type="SAM" id="SignalP"/>
    </source>
</evidence>
<proteinExistence type="predicted"/>
<keyword evidence="1" id="KW-0472">Membrane</keyword>
<keyword evidence="4" id="KW-1185">Reference proteome</keyword>
<keyword evidence="1" id="KW-0812">Transmembrane</keyword>
<dbReference type="EMBL" id="ML978068">
    <property type="protein sequence ID" value="KAF2017237.1"/>
    <property type="molecule type" value="Genomic_DNA"/>
</dbReference>
<dbReference type="GeneID" id="54278602"/>
<dbReference type="AlphaFoldDB" id="A0A6A5XWK5"/>
<dbReference type="RefSeq" id="XP_033385576.1">
    <property type="nucleotide sequence ID" value="XM_033521205.1"/>
</dbReference>